<feature type="region of interest" description="Disordered" evidence="3">
    <location>
        <begin position="100"/>
        <end position="155"/>
    </location>
</feature>
<evidence type="ECO:0000256" key="1">
    <source>
        <dbReference type="ARBA" id="ARBA00022999"/>
    </source>
</evidence>
<organism evidence="5 6">
    <name type="scientific">Takifugu rubripes</name>
    <name type="common">Japanese pufferfish</name>
    <name type="synonym">Fugu rubripes</name>
    <dbReference type="NCBI Taxonomy" id="31033"/>
    <lineage>
        <taxon>Eukaryota</taxon>
        <taxon>Metazoa</taxon>
        <taxon>Chordata</taxon>
        <taxon>Craniata</taxon>
        <taxon>Vertebrata</taxon>
        <taxon>Euteleostomi</taxon>
        <taxon>Actinopterygii</taxon>
        <taxon>Neopterygii</taxon>
        <taxon>Teleostei</taxon>
        <taxon>Neoteleostei</taxon>
        <taxon>Acanthomorphata</taxon>
        <taxon>Eupercaria</taxon>
        <taxon>Tetraodontiformes</taxon>
        <taxon>Tetradontoidea</taxon>
        <taxon>Tetraodontidae</taxon>
        <taxon>Takifugu</taxon>
    </lineage>
</organism>
<dbReference type="InterPro" id="IPR036860">
    <property type="entry name" value="SH2_dom_sf"/>
</dbReference>
<dbReference type="PRINTS" id="PR00401">
    <property type="entry name" value="SH2DOMAIN"/>
</dbReference>
<dbReference type="GeneTree" id="ENSGT00940000156835"/>
<dbReference type="InterPro" id="IPR013761">
    <property type="entry name" value="SAM/pointed_sf"/>
</dbReference>
<dbReference type="InterPro" id="IPR000980">
    <property type="entry name" value="SH2"/>
</dbReference>
<dbReference type="Proteomes" id="UP000005226">
    <property type="component" value="Chromosome 15"/>
</dbReference>
<accession>A0A674NLY3</accession>
<dbReference type="Gene3D" id="3.30.505.10">
    <property type="entry name" value="SH2 domain"/>
    <property type="match status" value="1"/>
</dbReference>
<feature type="domain" description="SH2" evidence="4">
    <location>
        <begin position="197"/>
        <end position="305"/>
    </location>
</feature>
<dbReference type="SMART" id="SM00252">
    <property type="entry name" value="SH2"/>
    <property type="match status" value="1"/>
</dbReference>
<evidence type="ECO:0000313" key="5">
    <source>
        <dbReference type="Ensembl" id="ENSTRUP00000074301.1"/>
    </source>
</evidence>
<dbReference type="PANTHER" id="PTHR14098:SF1">
    <property type="entry name" value="LYMPHOCYTE CYTOSOLIC PROTEIN 2"/>
    <property type="match status" value="1"/>
</dbReference>
<dbReference type="SUPFAM" id="SSF55550">
    <property type="entry name" value="SH2 domain"/>
    <property type="match status" value="1"/>
</dbReference>
<evidence type="ECO:0000313" key="6">
    <source>
        <dbReference type="Proteomes" id="UP000005226"/>
    </source>
</evidence>
<proteinExistence type="predicted"/>
<dbReference type="SUPFAM" id="SSF47769">
    <property type="entry name" value="SAM/Pointed domain"/>
    <property type="match status" value="1"/>
</dbReference>
<evidence type="ECO:0000259" key="4">
    <source>
        <dbReference type="PROSITE" id="PS50001"/>
    </source>
</evidence>
<reference evidence="5 6" key="1">
    <citation type="journal article" date="2011" name="Genome Biol. Evol.">
        <title>Integration of the genetic map and genome assembly of fugu facilitates insights into distinct features of genome evolution in teleosts and mammals.</title>
        <authorList>
            <person name="Kai W."/>
            <person name="Kikuchi K."/>
            <person name="Tohari S."/>
            <person name="Chew A.K."/>
            <person name="Tay A."/>
            <person name="Fujiwara A."/>
            <person name="Hosoya S."/>
            <person name="Suetake H."/>
            <person name="Naruse K."/>
            <person name="Brenner S."/>
            <person name="Suzuki Y."/>
            <person name="Venkatesh B."/>
        </authorList>
    </citation>
    <scope>NUCLEOTIDE SEQUENCE [LARGE SCALE GENOMIC DNA]</scope>
</reference>
<dbReference type="GO" id="GO:0035556">
    <property type="term" value="P:intracellular signal transduction"/>
    <property type="evidence" value="ECO:0007669"/>
    <property type="project" value="TreeGrafter"/>
</dbReference>
<dbReference type="Pfam" id="PF00017">
    <property type="entry name" value="SH2"/>
    <property type="match status" value="1"/>
</dbReference>
<dbReference type="Gene3D" id="1.10.150.50">
    <property type="entry name" value="Transcription Factor, Ets-1"/>
    <property type="match status" value="1"/>
</dbReference>
<reference evidence="5" key="2">
    <citation type="submission" date="2025-08" db="UniProtKB">
        <authorList>
            <consortium name="Ensembl"/>
        </authorList>
    </citation>
    <scope>IDENTIFICATION</scope>
</reference>
<evidence type="ECO:0000256" key="3">
    <source>
        <dbReference type="SAM" id="MobiDB-lite"/>
    </source>
</evidence>
<dbReference type="GO" id="GO:0005737">
    <property type="term" value="C:cytoplasm"/>
    <property type="evidence" value="ECO:0007669"/>
    <property type="project" value="UniProtKB-ARBA"/>
</dbReference>
<evidence type="ECO:0000256" key="2">
    <source>
        <dbReference type="PROSITE-ProRule" id="PRU00191"/>
    </source>
</evidence>
<feature type="compositionally biased region" description="Acidic residues" evidence="3">
    <location>
        <begin position="100"/>
        <end position="129"/>
    </location>
</feature>
<protein>
    <recommendedName>
        <fullName evidence="4">SH2 domain-containing protein</fullName>
    </recommendedName>
</protein>
<dbReference type="PROSITE" id="PS50001">
    <property type="entry name" value="SH2"/>
    <property type="match status" value="1"/>
</dbReference>
<keyword evidence="6" id="KW-1185">Reference proteome</keyword>
<keyword evidence="1 2" id="KW-0727">SH2 domain</keyword>
<dbReference type="GO" id="GO:0007169">
    <property type="term" value="P:cell surface receptor protein tyrosine kinase signaling pathway"/>
    <property type="evidence" value="ECO:0007669"/>
    <property type="project" value="TreeGrafter"/>
</dbReference>
<name>A0A674NLY3_TAKRU</name>
<reference evidence="5" key="3">
    <citation type="submission" date="2025-09" db="UniProtKB">
        <authorList>
            <consortium name="Ensembl"/>
        </authorList>
    </citation>
    <scope>IDENTIFICATION</scope>
</reference>
<dbReference type="InterPro" id="IPR051751">
    <property type="entry name" value="Immunoreceptor_sig_adapters"/>
</dbReference>
<dbReference type="PANTHER" id="PTHR14098">
    <property type="entry name" value="SH2 DOMAIN CONTAINING PROTEIN"/>
    <property type="match status" value="1"/>
</dbReference>
<sequence length="316" mass="36089">MSSERVPSRSEVMGWGPYQLSEYLRKMNLSGCDKVVLKNSISGSRFVNMSENDLQKFPKLHAPVSILLMSLRYLEFGRRVVKDMGVHISVVGLPLQDEEEFDDDYESPYSADEGESTEDYESPNDDMANDYEPPPSQPSEELKVGPSLPIGDSDYIGNPKPSHASIYASAEIICTWLQDRIICFFVCVCSQELDPRWYVGQVSRGQAEGCLRDLHKDGAYLVRDSMRQLAGQPFTLMVFYQEKVYNIQIRQQNQQFLLGTGLKFQEPFPSVRDIIYHYSQFPLLLIDAKKRNMNQQNQCLLSDPAGYLMMTGQNWT</sequence>
<dbReference type="FunFam" id="3.30.505.10:FF:000016">
    <property type="entry name" value="B-cell linker protein isoform 2"/>
    <property type="match status" value="1"/>
</dbReference>
<dbReference type="AlphaFoldDB" id="A0A674NLY3"/>
<dbReference type="Ensembl" id="ENSTRUT00000075261.1">
    <property type="protein sequence ID" value="ENSTRUP00000074301.1"/>
    <property type="gene ID" value="ENSTRUG00000008255.3"/>
</dbReference>